<evidence type="ECO:0000313" key="3">
    <source>
        <dbReference type="Proteomes" id="UP001055093"/>
    </source>
</evidence>
<dbReference type="SUPFAM" id="SSF141371">
    <property type="entry name" value="PilZ domain-like"/>
    <property type="match status" value="1"/>
</dbReference>
<dbReference type="Pfam" id="PF07238">
    <property type="entry name" value="PilZ"/>
    <property type="match status" value="1"/>
</dbReference>
<dbReference type="RefSeq" id="WP_137830022.1">
    <property type="nucleotide sequence ID" value="NZ_BPRE01000024.1"/>
</dbReference>
<evidence type="ECO:0000313" key="2">
    <source>
        <dbReference type="EMBL" id="GJE78396.1"/>
    </source>
</evidence>
<feature type="domain" description="PilZ" evidence="1">
    <location>
        <begin position="5"/>
        <end position="84"/>
    </location>
</feature>
<dbReference type="Gene3D" id="2.40.10.220">
    <property type="entry name" value="predicted glycosyltransferase like domains"/>
    <property type="match status" value="1"/>
</dbReference>
<dbReference type="Proteomes" id="UP001055093">
    <property type="component" value="Unassembled WGS sequence"/>
</dbReference>
<accession>A0ABQ4V1Y3</accession>
<reference evidence="2" key="2">
    <citation type="submission" date="2021-08" db="EMBL/GenBank/DDBJ databases">
        <authorList>
            <person name="Tani A."/>
            <person name="Ola A."/>
            <person name="Ogura Y."/>
            <person name="Katsura K."/>
            <person name="Hayashi T."/>
        </authorList>
    </citation>
    <scope>NUCLEOTIDE SEQUENCE</scope>
    <source>
        <strain evidence="2">DSM 14458</strain>
    </source>
</reference>
<dbReference type="InterPro" id="IPR009875">
    <property type="entry name" value="PilZ_domain"/>
</dbReference>
<organism evidence="2 3">
    <name type="scientific">Methylorubrum suomiense</name>
    <dbReference type="NCBI Taxonomy" id="144191"/>
    <lineage>
        <taxon>Bacteria</taxon>
        <taxon>Pseudomonadati</taxon>
        <taxon>Pseudomonadota</taxon>
        <taxon>Alphaproteobacteria</taxon>
        <taxon>Hyphomicrobiales</taxon>
        <taxon>Methylobacteriaceae</taxon>
        <taxon>Methylorubrum</taxon>
    </lineage>
</organism>
<name>A0ABQ4V1Y3_9HYPH</name>
<reference evidence="2" key="1">
    <citation type="journal article" date="2021" name="Front. Microbiol.">
        <title>Comprehensive Comparative Genomics and Phenotyping of Methylobacterium Species.</title>
        <authorList>
            <person name="Alessa O."/>
            <person name="Ogura Y."/>
            <person name="Fujitani Y."/>
            <person name="Takami H."/>
            <person name="Hayashi T."/>
            <person name="Sahin N."/>
            <person name="Tani A."/>
        </authorList>
    </citation>
    <scope>NUCLEOTIDE SEQUENCE</scope>
    <source>
        <strain evidence="2">DSM 14458</strain>
    </source>
</reference>
<gene>
    <name evidence="2" type="ORF">BGCPKDLD_5011</name>
</gene>
<comment type="caution">
    <text evidence="2">The sequence shown here is derived from an EMBL/GenBank/DDBJ whole genome shotgun (WGS) entry which is preliminary data.</text>
</comment>
<sequence>MTSEQRHDVRKRTFLKGRILFNKGAASMDCLIRDLSEAGARLELSETSTLPEVFDLYIAQKEETFRATLRWRRDNSVGIAFADQRKPVAPPEAAAPLPDASINLLLRRIAELESENATLRSLLGTVGASKAGGDQTASAA</sequence>
<evidence type="ECO:0000259" key="1">
    <source>
        <dbReference type="Pfam" id="PF07238"/>
    </source>
</evidence>
<proteinExistence type="predicted"/>
<protein>
    <recommendedName>
        <fullName evidence="1">PilZ domain-containing protein</fullName>
    </recommendedName>
</protein>
<keyword evidence="3" id="KW-1185">Reference proteome</keyword>
<dbReference type="EMBL" id="BPRE01000024">
    <property type="protein sequence ID" value="GJE78396.1"/>
    <property type="molecule type" value="Genomic_DNA"/>
</dbReference>